<accession>A0A371E267</accession>
<dbReference type="GO" id="GO:0051231">
    <property type="term" value="P:spindle elongation"/>
    <property type="evidence" value="ECO:0007669"/>
    <property type="project" value="TreeGrafter"/>
</dbReference>
<evidence type="ECO:0000313" key="6">
    <source>
        <dbReference type="EMBL" id="RDX60105.1"/>
    </source>
</evidence>
<dbReference type="STRING" id="157652.A0A371E267"/>
<dbReference type="GO" id="GO:0005876">
    <property type="term" value="C:spindle microtubule"/>
    <property type="evidence" value="ECO:0007669"/>
    <property type="project" value="TreeGrafter"/>
</dbReference>
<keyword evidence="7" id="KW-1185">Reference proteome</keyword>
<evidence type="ECO:0000256" key="4">
    <source>
        <dbReference type="ARBA" id="ARBA00023212"/>
    </source>
</evidence>
<evidence type="ECO:0000313" key="7">
    <source>
        <dbReference type="Proteomes" id="UP000257109"/>
    </source>
</evidence>
<evidence type="ECO:0000256" key="5">
    <source>
        <dbReference type="SAM" id="Coils"/>
    </source>
</evidence>
<evidence type="ECO:0000256" key="2">
    <source>
        <dbReference type="ARBA" id="ARBA00022490"/>
    </source>
</evidence>
<dbReference type="Proteomes" id="UP000257109">
    <property type="component" value="Unassembled WGS sequence"/>
</dbReference>
<comment type="subcellular location">
    <subcellularLocation>
        <location evidence="1">Cytoplasm</location>
        <location evidence="1">Cytoskeleton</location>
    </subcellularLocation>
</comment>
<feature type="coiled-coil region" evidence="5">
    <location>
        <begin position="53"/>
        <end position="80"/>
    </location>
</feature>
<dbReference type="PANTHER" id="PTHR47970">
    <property type="entry name" value="KINESIN-LIKE PROTEIN KIF11"/>
    <property type="match status" value="1"/>
</dbReference>
<dbReference type="GO" id="GO:0008574">
    <property type="term" value="F:plus-end-directed microtubule motor activity"/>
    <property type="evidence" value="ECO:0007669"/>
    <property type="project" value="TreeGrafter"/>
</dbReference>
<dbReference type="OrthoDB" id="1682956at2759"/>
<gene>
    <name evidence="6" type="primary">KIN5D</name>
    <name evidence="6" type="ORF">CR513_61786</name>
</gene>
<feature type="non-terminal residue" evidence="6">
    <location>
        <position position="1"/>
    </location>
</feature>
<evidence type="ECO:0000256" key="3">
    <source>
        <dbReference type="ARBA" id="ARBA00023175"/>
    </source>
</evidence>
<dbReference type="AlphaFoldDB" id="A0A371E267"/>
<reference evidence="6" key="1">
    <citation type="submission" date="2018-05" db="EMBL/GenBank/DDBJ databases">
        <title>Draft genome of Mucuna pruriens seed.</title>
        <authorList>
            <person name="Nnadi N.E."/>
            <person name="Vos R."/>
            <person name="Hasami M.H."/>
            <person name="Devisetty U.K."/>
            <person name="Aguiy J.C."/>
        </authorList>
    </citation>
    <scope>NUCLEOTIDE SEQUENCE [LARGE SCALE GENOMIC DNA]</scope>
    <source>
        <strain evidence="6">JCA_2017</strain>
    </source>
</reference>
<keyword evidence="5" id="KW-0175">Coiled coil</keyword>
<sequence>MYGSGIKALDNLAEEIKGNNQLTFEELNSEVAKHSSALEDLFQGIASEADSLLNDHQSSLQKQEAKLTAYARQQEEAHARAVENTRAVSKITVNFFETLHMHASNLIQIVEEAQFTNDQKLYELQKKFEECTAQEKKQLLEKVAEMLASSSARKKNLVQMAVNDLGESANTKISRLRQETLTMQDFTSSVKAE</sequence>
<organism evidence="6 7">
    <name type="scientific">Mucuna pruriens</name>
    <name type="common">Velvet bean</name>
    <name type="synonym">Dolichos pruriens</name>
    <dbReference type="NCBI Taxonomy" id="157652"/>
    <lineage>
        <taxon>Eukaryota</taxon>
        <taxon>Viridiplantae</taxon>
        <taxon>Streptophyta</taxon>
        <taxon>Embryophyta</taxon>
        <taxon>Tracheophyta</taxon>
        <taxon>Spermatophyta</taxon>
        <taxon>Magnoliopsida</taxon>
        <taxon>eudicotyledons</taxon>
        <taxon>Gunneridae</taxon>
        <taxon>Pentapetalae</taxon>
        <taxon>rosids</taxon>
        <taxon>fabids</taxon>
        <taxon>Fabales</taxon>
        <taxon>Fabaceae</taxon>
        <taxon>Papilionoideae</taxon>
        <taxon>50 kb inversion clade</taxon>
        <taxon>NPAAA clade</taxon>
        <taxon>indigoferoid/millettioid clade</taxon>
        <taxon>Phaseoleae</taxon>
        <taxon>Mucuna</taxon>
    </lineage>
</organism>
<keyword evidence="4" id="KW-0206">Cytoskeleton</keyword>
<protein>
    <submittedName>
        <fullName evidence="6">Kinesin-like protein KIN-5D</fullName>
    </submittedName>
</protein>
<dbReference type="GO" id="GO:0090307">
    <property type="term" value="P:mitotic spindle assembly"/>
    <property type="evidence" value="ECO:0007669"/>
    <property type="project" value="TreeGrafter"/>
</dbReference>
<evidence type="ECO:0000256" key="1">
    <source>
        <dbReference type="ARBA" id="ARBA00004245"/>
    </source>
</evidence>
<keyword evidence="3" id="KW-0505">Motor protein</keyword>
<dbReference type="InterPro" id="IPR047149">
    <property type="entry name" value="KIF11-like"/>
</dbReference>
<keyword evidence="2" id="KW-0963">Cytoplasm</keyword>
<name>A0A371E267_MUCPR</name>
<proteinExistence type="predicted"/>
<dbReference type="EMBL" id="QJKJ01017113">
    <property type="protein sequence ID" value="RDX60105.1"/>
    <property type="molecule type" value="Genomic_DNA"/>
</dbReference>
<comment type="caution">
    <text evidence="6">The sequence shown here is derived from an EMBL/GenBank/DDBJ whole genome shotgun (WGS) entry which is preliminary data.</text>
</comment>
<dbReference type="PANTHER" id="PTHR47970:SF9">
    <property type="entry name" value="KINESIN-LIKE PROTEIN KIN-5D"/>
    <property type="match status" value="1"/>
</dbReference>
<dbReference type="GO" id="GO:0072686">
    <property type="term" value="C:mitotic spindle"/>
    <property type="evidence" value="ECO:0007669"/>
    <property type="project" value="TreeGrafter"/>
</dbReference>